<reference evidence="4 5" key="1">
    <citation type="journal article" date="2016" name="Nat. Commun.">
        <title>Thousands of microbial genomes shed light on interconnected biogeochemical processes in an aquifer system.</title>
        <authorList>
            <person name="Anantharaman K."/>
            <person name="Brown C.T."/>
            <person name="Hug L.A."/>
            <person name="Sharon I."/>
            <person name="Castelle C.J."/>
            <person name="Probst A.J."/>
            <person name="Thomas B.C."/>
            <person name="Singh A."/>
            <person name="Wilkins M.J."/>
            <person name="Karaoz U."/>
            <person name="Brodie E.L."/>
            <person name="Williams K.H."/>
            <person name="Hubbard S.S."/>
            <person name="Banfield J.F."/>
        </authorList>
    </citation>
    <scope>NUCLEOTIDE SEQUENCE [LARGE SCALE GENOMIC DNA]</scope>
</reference>
<dbReference type="InterPro" id="IPR027417">
    <property type="entry name" value="P-loop_NTPase"/>
</dbReference>
<evidence type="ECO:0000256" key="1">
    <source>
        <dbReference type="ARBA" id="ARBA00006512"/>
    </source>
</evidence>
<dbReference type="Pfam" id="PF19044">
    <property type="entry name" value="P-loop_TraG"/>
    <property type="match status" value="1"/>
</dbReference>
<dbReference type="NCBIfam" id="NF045971">
    <property type="entry name" value="conju_CD1110"/>
    <property type="match status" value="1"/>
</dbReference>
<dbReference type="InterPro" id="IPR051162">
    <property type="entry name" value="T4SS_component"/>
</dbReference>
<dbReference type="EMBL" id="MGAT01000003">
    <property type="protein sequence ID" value="OGK53238.1"/>
    <property type="molecule type" value="Genomic_DNA"/>
</dbReference>
<protein>
    <recommendedName>
        <fullName evidence="6">TraG P-loop domain-containing protein</fullName>
    </recommendedName>
</protein>
<evidence type="ECO:0000259" key="3">
    <source>
        <dbReference type="Pfam" id="PF19044"/>
    </source>
</evidence>
<dbReference type="STRING" id="1802069.A2970_00990"/>
<dbReference type="PANTHER" id="PTHR30121:SF6">
    <property type="entry name" value="SLR6007 PROTEIN"/>
    <property type="match status" value="1"/>
</dbReference>
<dbReference type="CDD" id="cd01127">
    <property type="entry name" value="TrwB_TraG_TraD_VirD4"/>
    <property type="match status" value="1"/>
</dbReference>
<name>A0A1F7JC93_9BACT</name>
<accession>A0A1F7JC93</accession>
<organism evidence="4 5">
    <name type="scientific">Candidatus Roizmanbacteria bacterium RIFCSPLOWO2_01_FULL_44_13</name>
    <dbReference type="NCBI Taxonomy" id="1802069"/>
    <lineage>
        <taxon>Bacteria</taxon>
        <taxon>Candidatus Roizmaniibacteriota</taxon>
    </lineage>
</organism>
<dbReference type="SUPFAM" id="SSF52540">
    <property type="entry name" value="P-loop containing nucleoside triphosphate hydrolases"/>
    <property type="match status" value="1"/>
</dbReference>
<dbReference type="InterPro" id="IPR018145">
    <property type="entry name" value="CagE_TrbE_VirB_cntrl_dom"/>
</dbReference>
<dbReference type="Gene3D" id="3.40.50.300">
    <property type="entry name" value="P-loop containing nucleotide triphosphate hydrolases"/>
    <property type="match status" value="1"/>
</dbReference>
<feature type="domain" description="TraG P-loop" evidence="3">
    <location>
        <begin position="228"/>
        <end position="532"/>
    </location>
</feature>
<proteinExistence type="inferred from homology"/>
<dbReference type="PANTHER" id="PTHR30121">
    <property type="entry name" value="UNCHARACTERIZED PROTEIN YJGR-RELATED"/>
    <property type="match status" value="1"/>
</dbReference>
<evidence type="ECO:0008006" key="6">
    <source>
        <dbReference type="Google" id="ProtNLM"/>
    </source>
</evidence>
<dbReference type="Pfam" id="PF03135">
    <property type="entry name" value="CagE_TrbE_VirB"/>
    <property type="match status" value="1"/>
</dbReference>
<dbReference type="InterPro" id="IPR043964">
    <property type="entry name" value="P-loop_TraG"/>
</dbReference>
<dbReference type="AlphaFoldDB" id="A0A1F7JC93"/>
<comment type="caution">
    <text evidence="4">The sequence shown here is derived from an EMBL/GenBank/DDBJ whole genome shotgun (WGS) entry which is preliminary data.</text>
</comment>
<dbReference type="Gene3D" id="1.10.8.730">
    <property type="match status" value="1"/>
</dbReference>
<sequence length="562" mass="63311">MANVLAQGSVSVKDLVAPSYIEVDFNHLKIDDRYYRTLYVVGYPRYVSANWLYSLITFDHPLYISMYIYPTESKNVLEDLRRKIAEMEATIEGDIKAGRVVDPTVQVALDDALALQAELAKGAERFFQFGLYITIPADNLEELNRLTKEVDSVLASLLIVARQATLEMEEGFKSTLPFFYDRISVWRNMDTTSLATTFPFATASLTRNEGILYGINEHDGSLIIFDRFTLENANSVILGKSGGGKSFLVKLETLRLLMMGVDVIIVDPENEYQKLSQSVGGEFVVFSTTSQYKINPFELVVEGATPDELSNKILDLHSLMRVIMGDLTPSQDALLDRALVLTYKEKGITQDPETFKLEPPLLEDLYKILTGMETPEAKELADRLEKFIQGSAAGIFNQRSNFDIKNPFTVFGIRDLEENLRPVAMYIVLDYIWNRIRRDPKRRVLIVDEAWYLIKHKDSGAYLHSFAKRARKYKLGLTTITQDVEDFLSTDEGKAIITNSSLQIILKQSTAAVEQISKTFFLTGGEKHFLLSSGVGEGLFFAGHSHVGFQVVASEEEKGLIE</sequence>
<dbReference type="GO" id="GO:0005524">
    <property type="term" value="F:ATP binding"/>
    <property type="evidence" value="ECO:0007669"/>
    <property type="project" value="InterPro"/>
</dbReference>
<dbReference type="Proteomes" id="UP000178857">
    <property type="component" value="Unassembled WGS sequence"/>
</dbReference>
<gene>
    <name evidence="4" type="ORF">A2970_00990</name>
</gene>
<evidence type="ECO:0000313" key="4">
    <source>
        <dbReference type="EMBL" id="OGK53238.1"/>
    </source>
</evidence>
<feature type="domain" description="CagE TrbE VirB component of type IV transporter system central" evidence="2">
    <location>
        <begin position="113"/>
        <end position="180"/>
    </location>
</feature>
<evidence type="ECO:0000259" key="2">
    <source>
        <dbReference type="Pfam" id="PF03135"/>
    </source>
</evidence>
<comment type="similarity">
    <text evidence="1">Belongs to the TrbE/VirB4 family.</text>
</comment>
<evidence type="ECO:0000313" key="5">
    <source>
        <dbReference type="Proteomes" id="UP000178857"/>
    </source>
</evidence>